<comment type="caution">
    <text evidence="1">The sequence shown here is derived from an EMBL/GenBank/DDBJ whole genome shotgun (WGS) entry which is preliminary data.</text>
</comment>
<dbReference type="Proteomes" id="UP000245697">
    <property type="component" value="Unassembled WGS sequence"/>
</dbReference>
<dbReference type="AlphaFoldDB" id="A0A316FKH3"/>
<evidence type="ECO:0000313" key="2">
    <source>
        <dbReference type="Proteomes" id="UP000245697"/>
    </source>
</evidence>
<dbReference type="RefSeq" id="WP_109591702.1">
    <property type="nucleotide sequence ID" value="NZ_QGGR01000004.1"/>
</dbReference>
<dbReference type="Gene3D" id="3.30.450.30">
    <property type="entry name" value="Dynein light chain 2a, cytoplasmic"/>
    <property type="match status" value="1"/>
</dbReference>
<accession>A0A316FKH3</accession>
<evidence type="ECO:0008006" key="3">
    <source>
        <dbReference type="Google" id="ProtNLM"/>
    </source>
</evidence>
<sequence>MPGVDHCLQEAMTIPGAVGASIVDYTTGFPVATTGAAPNEDHEAAAAGTAEVVQAANSRSLFVSAVPHDLLEDLIITTAGGYHLLRLVQTEFDSRLVLYVWLDRVRGNLAVARRTMQRLADELVAQR</sequence>
<reference evidence="1 2" key="1">
    <citation type="submission" date="2018-05" db="EMBL/GenBank/DDBJ databases">
        <title>Genomic Encyclopedia of Archaeal and Bacterial Type Strains, Phase II (KMG-II): from individual species to whole genera.</title>
        <authorList>
            <person name="Goeker M."/>
        </authorList>
    </citation>
    <scope>NUCLEOTIDE SEQUENCE [LARGE SCALE GENOMIC DNA]</scope>
    <source>
        <strain evidence="1 2">DSM 45184</strain>
    </source>
</reference>
<evidence type="ECO:0000313" key="1">
    <source>
        <dbReference type="EMBL" id="PWK49431.1"/>
    </source>
</evidence>
<dbReference type="OrthoDB" id="3427879at2"/>
<dbReference type="EMBL" id="QGGR01000004">
    <property type="protein sequence ID" value="PWK49431.1"/>
    <property type="molecule type" value="Genomic_DNA"/>
</dbReference>
<organism evidence="1 2">
    <name type="scientific">Actinoplanes xinjiangensis</name>
    <dbReference type="NCBI Taxonomy" id="512350"/>
    <lineage>
        <taxon>Bacteria</taxon>
        <taxon>Bacillati</taxon>
        <taxon>Actinomycetota</taxon>
        <taxon>Actinomycetes</taxon>
        <taxon>Micromonosporales</taxon>
        <taxon>Micromonosporaceae</taxon>
        <taxon>Actinoplanes</taxon>
    </lineage>
</organism>
<name>A0A316FKH3_9ACTN</name>
<gene>
    <name evidence="1" type="ORF">BC793_104102</name>
</gene>
<proteinExistence type="predicted"/>
<keyword evidence="2" id="KW-1185">Reference proteome</keyword>
<protein>
    <recommendedName>
        <fullName evidence="3">Roadblock/LAMTOR2 domain-containing protein</fullName>
    </recommendedName>
</protein>